<dbReference type="EMBL" id="UZAJ01005021">
    <property type="protein sequence ID" value="VDO43969.1"/>
    <property type="molecule type" value="Genomic_DNA"/>
</dbReference>
<keyword evidence="2" id="KW-0812">Transmembrane</keyword>
<keyword evidence="2" id="KW-1133">Transmembrane helix</keyword>
<dbReference type="InterPro" id="IPR050991">
    <property type="entry name" value="ECM_Regulatory_Proteins"/>
</dbReference>
<organism evidence="6">
    <name type="scientific">Onchocerca flexuosa</name>
    <dbReference type="NCBI Taxonomy" id="387005"/>
    <lineage>
        <taxon>Eukaryota</taxon>
        <taxon>Metazoa</taxon>
        <taxon>Ecdysozoa</taxon>
        <taxon>Nematoda</taxon>
        <taxon>Chromadorea</taxon>
        <taxon>Rhabditida</taxon>
        <taxon>Spirurina</taxon>
        <taxon>Spiruromorpha</taxon>
        <taxon>Filarioidea</taxon>
        <taxon>Onchocercidae</taxon>
        <taxon>Onchocerca</taxon>
    </lineage>
</organism>
<protein>
    <submittedName>
        <fullName evidence="6">Fibronectin type-III domain-containing protein</fullName>
    </submittedName>
</protein>
<evidence type="ECO:0000256" key="2">
    <source>
        <dbReference type="SAM" id="Phobius"/>
    </source>
</evidence>
<evidence type="ECO:0000313" key="5">
    <source>
        <dbReference type="Proteomes" id="UP000267606"/>
    </source>
</evidence>
<gene>
    <name evidence="4" type="ORF">OFLC_LOCUS5688</name>
</gene>
<evidence type="ECO:0000256" key="1">
    <source>
        <dbReference type="ARBA" id="ARBA00022737"/>
    </source>
</evidence>
<reference evidence="4 5" key="2">
    <citation type="submission" date="2018-11" db="EMBL/GenBank/DDBJ databases">
        <authorList>
            <consortium name="Pathogen Informatics"/>
        </authorList>
    </citation>
    <scope>NUCLEOTIDE SEQUENCE [LARGE SCALE GENOMIC DNA]</scope>
</reference>
<dbReference type="InterPro" id="IPR013783">
    <property type="entry name" value="Ig-like_fold"/>
</dbReference>
<accession>A0A183HDX5</accession>
<dbReference type="Pfam" id="PF00041">
    <property type="entry name" value="fn3"/>
    <property type="match status" value="1"/>
</dbReference>
<dbReference type="SUPFAM" id="SSF49265">
    <property type="entry name" value="Fibronectin type III"/>
    <property type="match status" value="1"/>
</dbReference>
<dbReference type="Gene3D" id="2.60.40.10">
    <property type="entry name" value="Immunoglobulins"/>
    <property type="match status" value="2"/>
</dbReference>
<name>A0A183HDX5_9BILA</name>
<evidence type="ECO:0000259" key="3">
    <source>
        <dbReference type="PROSITE" id="PS50853"/>
    </source>
</evidence>
<evidence type="ECO:0000313" key="4">
    <source>
        <dbReference type="EMBL" id="VDO43969.1"/>
    </source>
</evidence>
<keyword evidence="5" id="KW-1185">Reference proteome</keyword>
<dbReference type="WBParaSite" id="OFLC_0000568601-mRNA-1">
    <property type="protein sequence ID" value="OFLC_0000568601-mRNA-1"/>
    <property type="gene ID" value="OFLC_0000568601"/>
</dbReference>
<dbReference type="CDD" id="cd00063">
    <property type="entry name" value="FN3"/>
    <property type="match status" value="2"/>
</dbReference>
<keyword evidence="2" id="KW-0472">Membrane</keyword>
<evidence type="ECO:0000313" key="6">
    <source>
        <dbReference type="WBParaSite" id="OFLC_0000568601-mRNA-1"/>
    </source>
</evidence>
<dbReference type="PANTHER" id="PTHR46708:SF2">
    <property type="entry name" value="FIBRONECTIN TYPE-III DOMAIN-CONTAINING PROTEIN"/>
    <property type="match status" value="1"/>
</dbReference>
<feature type="transmembrane region" description="Helical" evidence="2">
    <location>
        <begin position="269"/>
        <end position="293"/>
    </location>
</feature>
<dbReference type="InterPro" id="IPR003961">
    <property type="entry name" value="FN3_dom"/>
</dbReference>
<sequence>SRTYQFCSRLYDGLFYGPDFCRIYRLPPAVFADIFDDISSDSGLPRAVLCHEGKECRCEPSYEFGDAMRVTWDWPADDQSADEFIVHYTLSDSIFPEDDRLVITDEAFADLPSLRSNTTYHIMIEPRNKMGGVEGSWFNCTTPILGQIPAPTGIMYEELNATAIRVSWNPIHPNPRWSTPVGYVIQVQSSSTSVASVKDILVDGISTTSYIVTLQPNMLYTFQMAARSSTGDLGQRSSPYLFAPSHINKPDRIDVKRPRTSPKSNREGILIAIVLVVGLLTLCFGGICAHLRLKRRKLEMSMHANAAKNRGTDTPRNNNTNVRNYIFLSYKVLLFLSEEFLKILSNLNQFKAI</sequence>
<reference evidence="6" key="1">
    <citation type="submission" date="2016-06" db="UniProtKB">
        <authorList>
            <consortium name="WormBaseParasite"/>
        </authorList>
    </citation>
    <scope>IDENTIFICATION</scope>
</reference>
<dbReference type="SMART" id="SM00060">
    <property type="entry name" value="FN3"/>
    <property type="match status" value="2"/>
</dbReference>
<dbReference type="PANTHER" id="PTHR46708">
    <property type="entry name" value="TENASCIN"/>
    <property type="match status" value="1"/>
</dbReference>
<dbReference type="STRING" id="387005.A0A183HDX5"/>
<dbReference type="InterPro" id="IPR036116">
    <property type="entry name" value="FN3_sf"/>
</dbReference>
<dbReference type="Proteomes" id="UP000267606">
    <property type="component" value="Unassembled WGS sequence"/>
</dbReference>
<dbReference type="PROSITE" id="PS50853">
    <property type="entry name" value="FN3"/>
    <property type="match status" value="1"/>
</dbReference>
<keyword evidence="1" id="KW-0677">Repeat</keyword>
<proteinExistence type="predicted"/>
<feature type="domain" description="Fibronectin type-III" evidence="3">
    <location>
        <begin position="150"/>
        <end position="251"/>
    </location>
</feature>
<dbReference type="AlphaFoldDB" id="A0A183HDX5"/>